<evidence type="ECO:0000313" key="2">
    <source>
        <dbReference type="Proteomes" id="UP001358586"/>
    </source>
</evidence>
<keyword evidence="2" id="KW-1185">Reference proteome</keyword>
<name>A0ABR0QLT8_GOSAR</name>
<accession>A0ABR0QLT8</accession>
<proteinExistence type="predicted"/>
<comment type="caution">
    <text evidence="1">The sequence shown here is derived from an EMBL/GenBank/DDBJ whole genome shotgun (WGS) entry which is preliminary data.</text>
</comment>
<reference evidence="1 2" key="1">
    <citation type="submission" date="2023-03" db="EMBL/GenBank/DDBJ databases">
        <title>WGS of Gossypium arboreum.</title>
        <authorList>
            <person name="Yu D."/>
        </authorList>
    </citation>
    <scope>NUCLEOTIDE SEQUENCE [LARGE SCALE GENOMIC DNA]</scope>
    <source>
        <tissue evidence="1">Leaf</tissue>
    </source>
</reference>
<protein>
    <submittedName>
        <fullName evidence="1">Uncharacterized protein</fullName>
    </submittedName>
</protein>
<gene>
    <name evidence="1" type="ORF">PVK06_008768</name>
</gene>
<organism evidence="1 2">
    <name type="scientific">Gossypium arboreum</name>
    <name type="common">Tree cotton</name>
    <name type="synonym">Gossypium nanking</name>
    <dbReference type="NCBI Taxonomy" id="29729"/>
    <lineage>
        <taxon>Eukaryota</taxon>
        <taxon>Viridiplantae</taxon>
        <taxon>Streptophyta</taxon>
        <taxon>Embryophyta</taxon>
        <taxon>Tracheophyta</taxon>
        <taxon>Spermatophyta</taxon>
        <taxon>Magnoliopsida</taxon>
        <taxon>eudicotyledons</taxon>
        <taxon>Gunneridae</taxon>
        <taxon>Pentapetalae</taxon>
        <taxon>rosids</taxon>
        <taxon>malvids</taxon>
        <taxon>Malvales</taxon>
        <taxon>Malvaceae</taxon>
        <taxon>Malvoideae</taxon>
        <taxon>Gossypium</taxon>
    </lineage>
</organism>
<evidence type="ECO:0000313" key="1">
    <source>
        <dbReference type="EMBL" id="KAK5839913.1"/>
    </source>
</evidence>
<dbReference type="Proteomes" id="UP001358586">
    <property type="component" value="Chromosome 3"/>
</dbReference>
<sequence length="81" mass="9513">MEPMKEESSVSRAPLLVESLNYAYRKAHMKALCLLITLPERPLKKVKLDQLVLEQIVLNNRKGRHTILLRKKEWHPKTPSR</sequence>
<dbReference type="EMBL" id="JARKNE010000003">
    <property type="protein sequence ID" value="KAK5839913.1"/>
    <property type="molecule type" value="Genomic_DNA"/>
</dbReference>